<keyword evidence="10" id="KW-1185">Reference proteome</keyword>
<dbReference type="InterPro" id="IPR002213">
    <property type="entry name" value="UDP_glucos_trans"/>
</dbReference>
<evidence type="ECO:0000313" key="10">
    <source>
        <dbReference type="Proteomes" id="UP001303046"/>
    </source>
</evidence>
<evidence type="ECO:0000256" key="4">
    <source>
        <dbReference type="ARBA" id="ARBA00022729"/>
    </source>
</evidence>
<dbReference type="PROSITE" id="PS00375">
    <property type="entry name" value="UDPGT"/>
    <property type="match status" value="1"/>
</dbReference>
<keyword evidence="2 6" id="KW-0328">Glycosyltransferase</keyword>
<keyword evidence="3 6" id="KW-0808">Transferase</keyword>
<evidence type="ECO:0000313" key="9">
    <source>
        <dbReference type="EMBL" id="KAK6734083.1"/>
    </source>
</evidence>
<accession>A0ABR1C6D3</accession>
<comment type="subcellular location">
    <subcellularLocation>
        <location evidence="7">Membrane</location>
        <topology evidence="7">Single-pass membrane protein</topology>
    </subcellularLocation>
</comment>
<name>A0ABR1C6D3_NECAM</name>
<comment type="catalytic activity">
    <reaction evidence="5 7">
        <text>glucuronate acceptor + UDP-alpha-D-glucuronate = acceptor beta-D-glucuronoside + UDP + H(+)</text>
        <dbReference type="Rhea" id="RHEA:21032"/>
        <dbReference type="ChEBI" id="CHEBI:15378"/>
        <dbReference type="ChEBI" id="CHEBI:58052"/>
        <dbReference type="ChEBI" id="CHEBI:58223"/>
        <dbReference type="ChEBI" id="CHEBI:132367"/>
        <dbReference type="ChEBI" id="CHEBI:132368"/>
        <dbReference type="EC" id="2.4.1.17"/>
    </reaction>
</comment>
<dbReference type="PANTHER" id="PTHR48043:SF23">
    <property type="entry name" value="UDP-GLUCURONOSYLTRANSFERASE"/>
    <property type="match status" value="1"/>
</dbReference>
<evidence type="ECO:0000256" key="3">
    <source>
        <dbReference type="ARBA" id="ARBA00022679"/>
    </source>
</evidence>
<evidence type="ECO:0000256" key="5">
    <source>
        <dbReference type="ARBA" id="ARBA00047475"/>
    </source>
</evidence>
<gene>
    <name evidence="9" type="primary">Necator_chrII.g5492</name>
    <name evidence="9" type="ORF">RB195_017699</name>
</gene>
<dbReference type="CDD" id="cd03784">
    <property type="entry name" value="GT1_Gtf-like"/>
    <property type="match status" value="1"/>
</dbReference>
<dbReference type="EMBL" id="JAVFWL010000002">
    <property type="protein sequence ID" value="KAK6734083.1"/>
    <property type="molecule type" value="Genomic_DNA"/>
</dbReference>
<dbReference type="Proteomes" id="UP001303046">
    <property type="component" value="Unassembled WGS sequence"/>
</dbReference>
<sequence>MIALLLLTLSRVSFAVNVLLWSPTFAHSHVLFMGNIADILVKDGLNVTIFSPLIDPHVNIVGHTSAARQIPYQSKYNNPDDWLQLDIKGSALWETPKMEGRSMSMDDWERFMAINRNVCKGVSEDVDILDTLRSYKFDVALHEAYELCAVAILELIGVKNTVVVSALGVTPYIQEVAGFPANPSFVPGMLTTYTDNMNFWERLGNFKIAIDMHKRLTAQERDIWKLANEARPGFSELRTLLKDKTGVVLMNVNEFTETPRPTANILRYIGGAAIYKPEKLNEKMNAILNERPMNVLFSLGSLAQSKDMPMRLKQDIIAAFASFPDATFIWKYEDENNSVLFKNYPNIHIMKWIPQMELLADKRLSLFITHAGMNSVLEAIFCGKPMVTIPLFVDQALNAKNMKRRGLAVVVEKDELDKDTLIAAIRQTLPANSSYALKAAKVAKYLRGRPDAARAEIVRCTNLMTFLETQTPQPLFFGILSRVMRPEEQNVVNPLSTGFKI</sequence>
<evidence type="ECO:0000256" key="6">
    <source>
        <dbReference type="RuleBase" id="RU003718"/>
    </source>
</evidence>
<keyword evidence="4 8" id="KW-0732">Signal</keyword>
<feature type="chain" id="PRO_5047521476" description="UDP-glucuronosyltransferase" evidence="8">
    <location>
        <begin position="16"/>
        <end position="501"/>
    </location>
</feature>
<dbReference type="SUPFAM" id="SSF53756">
    <property type="entry name" value="UDP-Glycosyltransferase/glycogen phosphorylase"/>
    <property type="match status" value="1"/>
</dbReference>
<evidence type="ECO:0000256" key="8">
    <source>
        <dbReference type="SAM" id="SignalP"/>
    </source>
</evidence>
<dbReference type="Pfam" id="PF00201">
    <property type="entry name" value="UDPGT"/>
    <property type="match status" value="1"/>
</dbReference>
<proteinExistence type="inferred from homology"/>
<feature type="signal peptide" evidence="8">
    <location>
        <begin position="1"/>
        <end position="15"/>
    </location>
</feature>
<protein>
    <recommendedName>
        <fullName evidence="7">UDP-glucuronosyltransferase</fullName>
        <ecNumber evidence="7">2.4.1.17</ecNumber>
    </recommendedName>
</protein>
<dbReference type="Gene3D" id="3.40.50.2000">
    <property type="entry name" value="Glycogen Phosphorylase B"/>
    <property type="match status" value="1"/>
</dbReference>
<comment type="similarity">
    <text evidence="1 6">Belongs to the UDP-glycosyltransferase family.</text>
</comment>
<reference evidence="9 10" key="1">
    <citation type="submission" date="2023-08" db="EMBL/GenBank/DDBJ databases">
        <title>A Necator americanus chromosomal reference genome.</title>
        <authorList>
            <person name="Ilik V."/>
            <person name="Petrzelkova K.J."/>
            <person name="Pardy F."/>
            <person name="Fuh T."/>
            <person name="Niatou-Singa F.S."/>
            <person name="Gouil Q."/>
            <person name="Baker L."/>
            <person name="Ritchie M.E."/>
            <person name="Jex A.R."/>
            <person name="Gazzola D."/>
            <person name="Li H."/>
            <person name="Toshio Fujiwara R."/>
            <person name="Zhan B."/>
            <person name="Aroian R.V."/>
            <person name="Pafco B."/>
            <person name="Schwarz E.M."/>
        </authorList>
    </citation>
    <scope>NUCLEOTIDE SEQUENCE [LARGE SCALE GENOMIC DNA]</scope>
    <source>
        <strain evidence="9 10">Aroian</strain>
        <tissue evidence="9">Whole animal</tissue>
    </source>
</reference>
<dbReference type="InterPro" id="IPR035595">
    <property type="entry name" value="UDP_glycos_trans_CS"/>
</dbReference>
<evidence type="ECO:0000256" key="1">
    <source>
        <dbReference type="ARBA" id="ARBA00009995"/>
    </source>
</evidence>
<dbReference type="EC" id="2.4.1.17" evidence="7"/>
<evidence type="ECO:0000256" key="7">
    <source>
        <dbReference type="RuleBase" id="RU362059"/>
    </source>
</evidence>
<dbReference type="InterPro" id="IPR050271">
    <property type="entry name" value="UDP-glycosyltransferase"/>
</dbReference>
<evidence type="ECO:0000256" key="2">
    <source>
        <dbReference type="ARBA" id="ARBA00022676"/>
    </source>
</evidence>
<organism evidence="9 10">
    <name type="scientific">Necator americanus</name>
    <name type="common">Human hookworm</name>
    <dbReference type="NCBI Taxonomy" id="51031"/>
    <lineage>
        <taxon>Eukaryota</taxon>
        <taxon>Metazoa</taxon>
        <taxon>Ecdysozoa</taxon>
        <taxon>Nematoda</taxon>
        <taxon>Chromadorea</taxon>
        <taxon>Rhabditida</taxon>
        <taxon>Rhabditina</taxon>
        <taxon>Rhabditomorpha</taxon>
        <taxon>Strongyloidea</taxon>
        <taxon>Ancylostomatidae</taxon>
        <taxon>Bunostominae</taxon>
        <taxon>Necator</taxon>
    </lineage>
</organism>
<dbReference type="PANTHER" id="PTHR48043">
    <property type="entry name" value="EG:EG0003.4 PROTEIN-RELATED"/>
    <property type="match status" value="1"/>
</dbReference>
<comment type="caution">
    <text evidence="9">The sequence shown here is derived from an EMBL/GenBank/DDBJ whole genome shotgun (WGS) entry which is preliminary data.</text>
</comment>